<keyword evidence="2" id="KW-1185">Reference proteome</keyword>
<reference evidence="1" key="1">
    <citation type="submission" date="2022-04" db="EMBL/GenBank/DDBJ databases">
        <title>Roseibium sp. CAU 1639 isolated from mud.</title>
        <authorList>
            <person name="Kim W."/>
        </authorList>
    </citation>
    <scope>NUCLEOTIDE SEQUENCE</scope>
    <source>
        <strain evidence="1">CAU 1639</strain>
    </source>
</reference>
<evidence type="ECO:0000313" key="1">
    <source>
        <dbReference type="EMBL" id="MCK7615060.1"/>
    </source>
</evidence>
<dbReference type="Proteomes" id="UP001431221">
    <property type="component" value="Unassembled WGS sequence"/>
</dbReference>
<accession>A0ABT0H0R8</accession>
<dbReference type="EMBL" id="JALNMJ010000021">
    <property type="protein sequence ID" value="MCK7615060.1"/>
    <property type="molecule type" value="Genomic_DNA"/>
</dbReference>
<proteinExistence type="predicted"/>
<comment type="caution">
    <text evidence="1">The sequence shown here is derived from an EMBL/GenBank/DDBJ whole genome shotgun (WGS) entry which is preliminary data.</text>
</comment>
<dbReference type="PANTHER" id="PTHR35936">
    <property type="entry name" value="MEMBRANE-BOUND LYTIC MUREIN TRANSGLYCOSYLASE F"/>
    <property type="match status" value="1"/>
</dbReference>
<protein>
    <submittedName>
        <fullName evidence="1">Transporter substrate-binding domain-containing protein</fullName>
    </submittedName>
</protein>
<name>A0ABT0H0R8_9HYPH</name>
<dbReference type="PANTHER" id="PTHR35936:SF35">
    <property type="entry name" value="L-CYSTINE-BINDING PROTEIN TCYJ"/>
    <property type="match status" value="1"/>
</dbReference>
<evidence type="ECO:0000313" key="2">
    <source>
        <dbReference type="Proteomes" id="UP001431221"/>
    </source>
</evidence>
<gene>
    <name evidence="1" type="ORF">M0H32_23080</name>
</gene>
<dbReference type="RefSeq" id="WP_248158004.1">
    <property type="nucleotide sequence ID" value="NZ_JALNMJ010000021.1"/>
</dbReference>
<sequence length="217" mass="24398">MNIAAAEIPFFIESADKGAFIDLIRTAARRANLDAQIEVFPKIRALSLFQNGRVDALLPHSSAGQPVSAYKSVPILTKRDFVFVRKGTEIPRTVKDLEGMRIGLTRQYAYPDTLTSNDKIDFSREPSSDLENIRMLALGRFDGAIVEERSGLEAIQQTGLGMIVYDKNYPINELLVWLLFTKTDCGRYQMESMNVELRHMQSNGEWSAILRGIPPES</sequence>
<dbReference type="Gene3D" id="3.40.190.10">
    <property type="entry name" value="Periplasmic binding protein-like II"/>
    <property type="match status" value="2"/>
</dbReference>
<organism evidence="1 2">
    <name type="scientific">Roseibium sediminicola</name>
    <dbReference type="NCBI Taxonomy" id="2933272"/>
    <lineage>
        <taxon>Bacteria</taxon>
        <taxon>Pseudomonadati</taxon>
        <taxon>Pseudomonadota</taxon>
        <taxon>Alphaproteobacteria</taxon>
        <taxon>Hyphomicrobiales</taxon>
        <taxon>Stappiaceae</taxon>
        <taxon>Roseibium</taxon>
    </lineage>
</organism>
<dbReference type="SUPFAM" id="SSF53850">
    <property type="entry name" value="Periplasmic binding protein-like II"/>
    <property type="match status" value="1"/>
</dbReference>